<reference evidence="2 3" key="1">
    <citation type="submission" date="2015-10" db="EMBL/GenBank/DDBJ databases">
        <title>Genome sequencing and analysis of members of genus Stenotrophomonas.</title>
        <authorList>
            <person name="Patil P.P."/>
            <person name="Midha S."/>
            <person name="Patil P.B."/>
        </authorList>
    </citation>
    <scope>NUCLEOTIDE SEQUENCE [LARGE SCALE GENOMIC DNA]</scope>
    <source>
        <strain evidence="2 3">JCM 16536</strain>
    </source>
</reference>
<evidence type="ECO:0000313" key="3">
    <source>
        <dbReference type="Proteomes" id="UP000051802"/>
    </source>
</evidence>
<keyword evidence="1" id="KW-0812">Transmembrane</keyword>
<evidence type="ECO:0000256" key="1">
    <source>
        <dbReference type="SAM" id="Phobius"/>
    </source>
</evidence>
<dbReference type="Proteomes" id="UP000051802">
    <property type="component" value="Unassembled WGS sequence"/>
</dbReference>
<protein>
    <submittedName>
        <fullName evidence="2">Uncharacterized protein</fullName>
    </submittedName>
</protein>
<feature type="transmembrane region" description="Helical" evidence="1">
    <location>
        <begin position="58"/>
        <end position="84"/>
    </location>
</feature>
<evidence type="ECO:0000313" key="2">
    <source>
        <dbReference type="EMBL" id="KRG47883.1"/>
    </source>
</evidence>
<dbReference type="Pfam" id="PF19942">
    <property type="entry name" value="DUF6404"/>
    <property type="match status" value="1"/>
</dbReference>
<feature type="transmembrane region" description="Helical" evidence="1">
    <location>
        <begin position="90"/>
        <end position="109"/>
    </location>
</feature>
<keyword evidence="1" id="KW-1133">Transmembrane helix</keyword>
<dbReference type="EMBL" id="LLXU01000024">
    <property type="protein sequence ID" value="KRG47883.1"/>
    <property type="molecule type" value="Genomic_DNA"/>
</dbReference>
<keyword evidence="1" id="KW-0472">Membrane</keyword>
<proteinExistence type="predicted"/>
<organism evidence="2 3">
    <name type="scientific">Stenotrophomonas panacihumi</name>
    <dbReference type="NCBI Taxonomy" id="676599"/>
    <lineage>
        <taxon>Bacteria</taxon>
        <taxon>Pseudomonadati</taxon>
        <taxon>Pseudomonadota</taxon>
        <taxon>Gammaproteobacteria</taxon>
        <taxon>Lysobacterales</taxon>
        <taxon>Lysobacteraceae</taxon>
        <taxon>Stenotrophomonas</taxon>
    </lineage>
</organism>
<keyword evidence="3" id="KW-1185">Reference proteome</keyword>
<accession>A0A0R0ARR0</accession>
<gene>
    <name evidence="2" type="ORF">ARC20_02910</name>
</gene>
<name>A0A0R0ARR0_9GAMM</name>
<sequence>MRRLTSEKVGPRPAVIRRAIAFLHAKGVQLPKRDEAPLFHRVAWRFGMAIAPPAYAGWFANFVILGVAFALGWGVIVCAVTLVLDGALPPRLYLAVALMAVCMGIIRAFQFQRLQRRVGLPGWRAFLRQHAGDAREDDRVNSAS</sequence>
<dbReference type="InterPro" id="IPR045644">
    <property type="entry name" value="DUF6404"/>
</dbReference>
<dbReference type="AlphaFoldDB" id="A0A0R0ARR0"/>
<comment type="caution">
    <text evidence="2">The sequence shown here is derived from an EMBL/GenBank/DDBJ whole genome shotgun (WGS) entry which is preliminary data.</text>
</comment>